<reference evidence="5" key="1">
    <citation type="submission" date="2015-02" db="EMBL/GenBank/DDBJ databases">
        <authorList>
            <person name="Chooi Y.-H."/>
        </authorList>
    </citation>
    <scope>NUCLEOTIDE SEQUENCE [LARGE SCALE GENOMIC DNA]</scope>
    <source>
        <strain evidence="5">strain Y</strain>
    </source>
</reference>
<dbReference type="RefSeq" id="WP_052743783.1">
    <property type="nucleotide sequence ID" value="NZ_LN829118.1"/>
</dbReference>
<evidence type="ECO:0000313" key="4">
    <source>
        <dbReference type="EMBL" id="CPR18439.1"/>
    </source>
</evidence>
<evidence type="ECO:0000256" key="1">
    <source>
        <dbReference type="ARBA" id="ARBA00007177"/>
    </source>
</evidence>
<dbReference type="Proteomes" id="UP000033187">
    <property type="component" value="Chromosome 1"/>
</dbReference>
<gene>
    <name evidence="3 4" type="primary">ureD</name>
    <name evidence="4" type="ORF">YBN1229_v1_1713</name>
</gene>
<evidence type="ECO:0000313" key="5">
    <source>
        <dbReference type="Proteomes" id="UP000033187"/>
    </source>
</evidence>
<dbReference type="PANTHER" id="PTHR33643:SF1">
    <property type="entry name" value="UREASE ACCESSORY PROTEIN D"/>
    <property type="match status" value="1"/>
</dbReference>
<evidence type="ECO:0000256" key="2">
    <source>
        <dbReference type="ARBA" id="ARBA00023186"/>
    </source>
</evidence>
<keyword evidence="5" id="KW-1185">Reference proteome</keyword>
<dbReference type="PANTHER" id="PTHR33643">
    <property type="entry name" value="UREASE ACCESSORY PROTEIN D"/>
    <property type="match status" value="1"/>
</dbReference>
<dbReference type="KEGG" id="fil:BN1229_v1_1710"/>
<accession>A0A0D6JF71</accession>
<dbReference type="HAMAP" id="MF_01384">
    <property type="entry name" value="UreD"/>
    <property type="match status" value="1"/>
</dbReference>
<comment type="function">
    <text evidence="3">Required for maturation of urease via the functional incorporation of the urease nickel metallocenter.</text>
</comment>
<sequence>MFGSASQFSAPAKDGIDVPSYVRAHSEVQAQFTRVGHATRLADCFETGGLRLKLPNAEAVCEGVLINTAGGMTGGDTARITAAAGAHTRLRITTQSAEKIYRAEEIAASVDVAISLGTKSRFTWMPQETILFDGAALSRTLTVNMTECASAMLFEMTVFGRVARHEQMGLGIFRDRWRVRRGDKLVFAEDTHLDGNMFETLAHKAVGDGARAVATFLLVAPDAEARLNHARELLRNAGSYCGASAWNRMLVARFSARDPHDLRQDAAQFISRLMRTKPPRVWAC</sequence>
<dbReference type="Pfam" id="PF01774">
    <property type="entry name" value="UreD"/>
    <property type="match status" value="1"/>
</dbReference>
<proteinExistence type="inferred from homology"/>
<comment type="subunit">
    <text evidence="3">UreD, UreF and UreG form a complex that acts as a GTP-hydrolysis-dependent molecular chaperone, activating the urease apoprotein by helping to assemble the nickel containing metallocenter of UreC. The UreE protein probably delivers the nickel.</text>
</comment>
<evidence type="ECO:0000256" key="3">
    <source>
        <dbReference type="HAMAP-Rule" id="MF_01384"/>
    </source>
</evidence>
<comment type="subcellular location">
    <subcellularLocation>
        <location evidence="3">Cytoplasm</location>
    </subcellularLocation>
</comment>
<dbReference type="GO" id="GO:0005737">
    <property type="term" value="C:cytoplasm"/>
    <property type="evidence" value="ECO:0007669"/>
    <property type="project" value="UniProtKB-SubCell"/>
</dbReference>
<keyword evidence="2 3" id="KW-0143">Chaperone</keyword>
<dbReference type="KEGG" id="fiy:BN1229_v1_1713"/>
<organism evidence="4 5">
    <name type="scientific">Candidatus Filomicrobium marinum</name>
    <dbReference type="NCBI Taxonomy" id="1608628"/>
    <lineage>
        <taxon>Bacteria</taxon>
        <taxon>Pseudomonadati</taxon>
        <taxon>Pseudomonadota</taxon>
        <taxon>Alphaproteobacteria</taxon>
        <taxon>Hyphomicrobiales</taxon>
        <taxon>Hyphomicrobiaceae</taxon>
        <taxon>Filomicrobium</taxon>
    </lineage>
</organism>
<keyword evidence="3" id="KW-0996">Nickel insertion</keyword>
<name>A0A0D6JF71_9HYPH</name>
<dbReference type="OrthoDB" id="9798842at2"/>
<keyword evidence="3" id="KW-0963">Cytoplasm</keyword>
<dbReference type="AlphaFoldDB" id="A0A0D6JF71"/>
<comment type="similarity">
    <text evidence="1 3">Belongs to the UreD family.</text>
</comment>
<dbReference type="InterPro" id="IPR002669">
    <property type="entry name" value="UreD"/>
</dbReference>
<protein>
    <recommendedName>
        <fullName evidence="3">Urease accessory protein UreD</fullName>
    </recommendedName>
</protein>
<dbReference type="EMBL" id="LN829119">
    <property type="protein sequence ID" value="CPR18439.1"/>
    <property type="molecule type" value="Genomic_DNA"/>
</dbReference>
<dbReference type="GO" id="GO:0016151">
    <property type="term" value="F:nickel cation binding"/>
    <property type="evidence" value="ECO:0007669"/>
    <property type="project" value="UniProtKB-UniRule"/>
</dbReference>